<sequence length="2713" mass="288790">MIYNRVGFVRTAITKIFLMLLIIVIVAANNVSALTLDSSSGVWTSVTGGSGITGVNTNEVRWGTPAEKYKSGLRFDGVTSSQNIETGKDFCLGKLTHFNYPVYSGTAASGAKLKITLHFSNPSITADFYYDLTIDETPNSGTCERCAYKPCETPCPDKVSWSNTLSSQSFFINGEEYIVQIAGFVNQCPGGTPVSDFITQEKKKNEAYLVGRVLLKRPAIGVVKTASLDGTCPGTDPVTAGIGATVTYCYQVQNTGDVKLTDVSLTDDKYGTITLDKTTLEPGETAEGTSTHTVTPSDYPLLKNIATATGKTPIGSTISAVDDCKVNVVCTPLTVSVSPTSGELNCNVNEVELEATVSGGKPDYSYQWYKDNSPITGATGSSYTATGAGSYKVVVTDANGCTGTSDEVPVTSVGSPSVSVGPTSGELNCNVNEVELEATVSGGKPDYSYQWYKDNSPITGATGSSYTATGAGSYKVVVTDANGCTGTSDEVPVTSVGSPSVSVGPTSGELNCNVNEVELEATVSGGKPDYSYQWYKDNSPITGATGSSYTATGAGSYKVVVTDANGCTGTSDEVPVTSVGSPSVSVGPTSGELNCNVNEVELEATVSGGKPDYSYQWYKGDSLINGATGSSYTAREAGIYKVEVTDANGCTGTSNEVTVIRVGSPSVSVSPASGELNCNVNSIELTATVTGGEEPYSYQWYKDDSPITGATGSSYTATGAGSYKVVVTDANGCTGTSDEVPVTSVGSPSVSVGPTSGELNCNVNEVELEATVSGGKPDYSYQWYKGDSLINGATGSSYTAREAGIYKVEVTDANGCTGTSNEVTVIRVGSPSVSVSPASGELNCNVNSIELTATVTGGEEPYSYQWYKDDSPITGATGSSYTATGAGSYKVVVTDANGCTGTSDEVPVTSVGSPSVSVGPTSGELNCNVNEVELEATVSGGKPDYSYQWYKDDSPITGATGSSYTATGAGSYKVVVTDANGCTGTSDEVPVTSVGSPSVSVGPTSGELNCNVNEVELEATVSGGKPDYSYQWYKDNSPITGATGSSYTATGAGSYKVVVTDANGCTGTSDEVPVTSVGSPSVSVGPTSGELNCNVNEVELEATVSGGKPDYSYQWYKGDSLINGATGSSYTAREAGIYKVEVTDANGCTGTSNEVTVIRVGSPSVSVSPASGELNCNVNSIELTATVTGGEEPYSYQWYKDDSPITGATGSSYTATGAGSYKVVVTDANGCTAESSATITEVECITKIIVDKVTDPSGSTESFEFTGSWSGGTTFSLTDGADPYDSGQLEPGEYTVTEIVPDGWDLSSIEIDGDTDGGSTSTTSGSTATIDLDAGETIRVTFTNTLKTGGQGKLDVSGYKFNDLNGNGNWDTGEPGIEGWTIYLSDGTTTISTTTGSDGSYSFTNLPAGKYTITEEERAGWSRTLPADLGSYEINFDGEEDRSVADQNFGNVQTVQPQAKLAITSTPQDPCSNTPVVVTVSCENLQGDLCGSIASMTLYYDSSSVEMTKGSNGRWTATVPGQSAGTTLSVYAVPKDSQGNFIESIGTTATVEITWVDCAIDIEKTADRETVEPGDTITYTLTVKNTGSATINDATVVDTLPPGTLYKSADPEPSGVSGSVVTWNLGALEAGASVVITLTATVESDVCTRQSFTPSDEQNQKRGLAPPVTGEERLTIMAASPVDQELIDSLYRNMTRLEAKLNYVRKYRDTFDKVNASLVISNVTLNGSVYKLMNYTNTTTGDVLTEAYNSSGALAWSLLVRPQKYDSLRTEYVNGRVVSENYITREPWEGLLIEYDRPYPGYTNLTVTYYPTGDTLVVVRDLYGNVISREYKKLPGVPPVPLELENCATVKGRIGEIEVSDSSCAIVTLICPLPVQGKLTLDKRPSVEVASVGQTITYTYTITNGGEITISNIYVYDDRLGRINADPITLDPGDTTEVTATYVVKATDESPIKNIATAKGEDPNGDPVVSDPAEAEVMIASEVLFNKTAEPKVVEPGDTITYTIRYQNRGGTLHDVRIVDYYPNEVYFISATPAPTSGNNVWYIGDLASGESGEIVILVGVAQELGNMSFRMDQSVSGSGYVNVYNNLCTTPPRIVNRAEMVYRLTQNGESTKVTTAAEVQLGPPATCAKIKEHGSGSYETDDLVRYERGNRTITWNKSLSATHYPTSFSLPRNRSLNYTTLWVEKQKAKNYATDASFSEEYTYARDIKRDSSLQMDENGSRLMIDTEFTGMGHVGILKAREGNLTKNALDNAVYESREDYVGSFRLYQKVDEYGEHLRSESEASGTGFASVDKRLGSAQRSYESGTGSYESSQLMDTLSSYMHKEISLEHAPANYTYSQGMGVNYTGKWYEGMWSKTDKSLISESFSSLNTLEKETYARGLNEMETEAEFSGKADFRVLYQDLSGREGRTVDLVDQYIGDYKVNRKVSITGVSRYSYPHISVRKEGSVDLANSTYADYRIIVENDGNVNLGPVYILDIFPPGTEYVGSSARPGELTSEYANWTLLHLGIGDTATISLTLNITEEVSNLVNRVIVSGAHDDEWVTARNFSSIKVDWLECCPAELTATKTAAVHNDTVSYRISLSNRANYTMVAFVIDYIPSDMQLINYSLTPSQIRENRIEWAILDLRPGKRIDIDYNMRALRSGTFTNRARVEAYPIDGPGSVEADLAARAYVGVEIKEREREGWTVPKCMGLNCTESYRDDWMSCSTCAPE</sequence>
<comment type="subcellular location">
    <subcellularLocation>
        <location evidence="1">Secreted</location>
    </subcellularLocation>
</comment>
<dbReference type="InterPro" id="IPR001434">
    <property type="entry name" value="OmcB-like_DUF11"/>
</dbReference>
<dbReference type="InterPro" id="IPR033764">
    <property type="entry name" value="Sdr_B"/>
</dbReference>
<feature type="compositionally biased region" description="Low complexity" evidence="4">
    <location>
        <begin position="1317"/>
        <end position="1328"/>
    </location>
</feature>
<evidence type="ECO:0000256" key="2">
    <source>
        <dbReference type="ARBA" id="ARBA00022525"/>
    </source>
</evidence>
<evidence type="ECO:0000313" key="7">
    <source>
        <dbReference type="Proteomes" id="UP000000674"/>
    </source>
</evidence>
<evidence type="ECO:0000259" key="5">
    <source>
        <dbReference type="PROSITE" id="PS50835"/>
    </source>
</evidence>
<reference evidence="6 7" key="1">
    <citation type="submission" date="2006-10" db="EMBL/GenBank/DDBJ databases">
        <title>Complete sequence of Methanosaeta thermophila PT.</title>
        <authorList>
            <consortium name="US DOE Joint Genome Institute"/>
            <person name="Copeland A."/>
            <person name="Lucas S."/>
            <person name="Lapidus A."/>
            <person name="Barry K."/>
            <person name="Detter J.C."/>
            <person name="Glavina del Rio T."/>
            <person name="Hammon N."/>
            <person name="Israni S."/>
            <person name="Pitluck S."/>
            <person name="Chain P."/>
            <person name="Malfatti S."/>
            <person name="Shin M."/>
            <person name="Vergez L."/>
            <person name="Schmutz J."/>
            <person name="Larimer F."/>
            <person name="Land M."/>
            <person name="Hauser L."/>
            <person name="Kyrpides N."/>
            <person name="Kim E."/>
            <person name="Smith K.S."/>
            <person name="Ingram-Smith C."/>
            <person name="Richardson P."/>
        </authorList>
    </citation>
    <scope>NUCLEOTIDE SEQUENCE [LARGE SCALE GENOMIC DNA]</scope>
    <source>
        <strain evidence="7">DSM 6194 / JCM 14653 / NBRC 101360 / PT</strain>
    </source>
</reference>
<evidence type="ECO:0000256" key="4">
    <source>
        <dbReference type="SAM" id="MobiDB-lite"/>
    </source>
</evidence>
<dbReference type="HOGENOM" id="CLU_227257_0_0_2"/>
<dbReference type="InterPro" id="IPR007110">
    <property type="entry name" value="Ig-like_dom"/>
</dbReference>
<feature type="domain" description="Ig-like" evidence="5">
    <location>
        <begin position="1163"/>
        <end position="1240"/>
    </location>
</feature>
<organism evidence="6 7">
    <name type="scientific">Methanothrix thermoacetophila (strain DSM 6194 / JCM 14653 / NBRC 101360 / PT)</name>
    <name type="common">Methanosaeta thermophila</name>
    <dbReference type="NCBI Taxonomy" id="349307"/>
    <lineage>
        <taxon>Archaea</taxon>
        <taxon>Methanobacteriati</taxon>
        <taxon>Methanobacteriota</taxon>
        <taxon>Stenosarchaea group</taxon>
        <taxon>Methanomicrobia</taxon>
        <taxon>Methanotrichales</taxon>
        <taxon>Methanotrichaceae</taxon>
        <taxon>Methanothrix</taxon>
    </lineage>
</organism>
<dbReference type="InterPro" id="IPR047995">
    <property type="entry name" value="Choice_anch_K"/>
</dbReference>
<evidence type="ECO:0000256" key="3">
    <source>
        <dbReference type="ARBA" id="ARBA00022729"/>
    </source>
</evidence>
<gene>
    <name evidence="6" type="ordered locus">Mthe_1690</name>
</gene>
<dbReference type="Pfam" id="PF17210">
    <property type="entry name" value="SdrD_B"/>
    <property type="match status" value="1"/>
</dbReference>
<keyword evidence="7" id="KW-1185">Reference proteome</keyword>
<accession>A0B9T2</accession>
<feature type="region of interest" description="Disordered" evidence="4">
    <location>
        <begin position="1308"/>
        <end position="1328"/>
    </location>
</feature>
<name>A0B9T2_METTP</name>
<dbReference type="SUPFAM" id="SSF48726">
    <property type="entry name" value="Immunoglobulin"/>
    <property type="match status" value="1"/>
</dbReference>
<dbReference type="KEGG" id="mtp:Mthe_1690"/>
<dbReference type="PANTHER" id="PTHR34819">
    <property type="entry name" value="LARGE CYSTEINE-RICH PERIPLASMIC PROTEIN OMCB"/>
    <property type="match status" value="1"/>
</dbReference>
<dbReference type="InterPro" id="IPR047589">
    <property type="entry name" value="DUF11_rpt"/>
</dbReference>
<dbReference type="InterPro" id="IPR013783">
    <property type="entry name" value="Ig-like_fold"/>
</dbReference>
<feature type="domain" description="Ig-like" evidence="5">
    <location>
        <begin position="990"/>
        <end position="1105"/>
    </location>
</feature>
<keyword evidence="3" id="KW-0732">Signal</keyword>
<dbReference type="PROSITE" id="PS50835">
    <property type="entry name" value="IG_LIKE"/>
    <property type="match status" value="6"/>
</dbReference>
<protein>
    <submittedName>
        <fullName evidence="6">Conserved repeat domain</fullName>
    </submittedName>
</protein>
<dbReference type="SUPFAM" id="SSF117074">
    <property type="entry name" value="Hypothetical protein PA1324"/>
    <property type="match status" value="1"/>
</dbReference>
<dbReference type="Gene3D" id="2.60.40.740">
    <property type="match status" value="1"/>
</dbReference>
<dbReference type="NCBIfam" id="NF038125">
    <property type="entry name" value="PEP_CTERM_THxN"/>
    <property type="match status" value="1"/>
</dbReference>
<dbReference type="Gene3D" id="2.60.40.10">
    <property type="entry name" value="Immunoglobulins"/>
    <property type="match status" value="13"/>
</dbReference>
<dbReference type="InterPro" id="IPR051172">
    <property type="entry name" value="Chlamydia_OmcB"/>
</dbReference>
<dbReference type="NCBIfam" id="NF038131">
    <property type="entry name" value="choice_anch_K"/>
    <property type="match status" value="1"/>
</dbReference>
<dbReference type="STRING" id="349307.Mthe_1690"/>
<feature type="domain" description="Ig-like" evidence="5">
    <location>
        <begin position="907"/>
        <end position="980"/>
    </location>
</feature>
<dbReference type="GO" id="GO:0005576">
    <property type="term" value="C:extracellular region"/>
    <property type="evidence" value="ECO:0007669"/>
    <property type="project" value="UniProtKB-SubCell"/>
</dbReference>
<feature type="domain" description="Ig-like" evidence="5">
    <location>
        <begin position="575"/>
        <end position="690"/>
    </location>
</feature>
<dbReference type="NCBIfam" id="TIGR01451">
    <property type="entry name" value="B_ant_repeat"/>
    <property type="match status" value="6"/>
</dbReference>
<dbReference type="InterPro" id="IPR055354">
    <property type="entry name" value="DUF7507"/>
</dbReference>
<feature type="domain" description="Ig-like" evidence="5">
    <location>
        <begin position="741"/>
        <end position="856"/>
    </location>
</feature>
<dbReference type="Pfam" id="PF01345">
    <property type="entry name" value="DUF11"/>
    <property type="match status" value="3"/>
</dbReference>
<dbReference type="Pfam" id="PF24346">
    <property type="entry name" value="DUF7507"/>
    <property type="match status" value="2"/>
</dbReference>
<dbReference type="Proteomes" id="UP000000674">
    <property type="component" value="Chromosome"/>
</dbReference>
<evidence type="ECO:0000256" key="1">
    <source>
        <dbReference type="ARBA" id="ARBA00004613"/>
    </source>
</evidence>
<feature type="domain" description="Ig-like" evidence="5">
    <location>
        <begin position="409"/>
        <end position="524"/>
    </location>
</feature>
<dbReference type="InterPro" id="IPR036179">
    <property type="entry name" value="Ig-like_dom_sf"/>
</dbReference>
<evidence type="ECO:0000313" key="6">
    <source>
        <dbReference type="EMBL" id="ABK15456.1"/>
    </source>
</evidence>
<dbReference type="EMBL" id="CP000477">
    <property type="protein sequence ID" value="ABK15456.1"/>
    <property type="molecule type" value="Genomic_DNA"/>
</dbReference>
<keyword evidence="2" id="KW-0964">Secreted</keyword>
<proteinExistence type="predicted"/>